<evidence type="ECO:0000313" key="1">
    <source>
        <dbReference type="EMBL" id="NYB75840.1"/>
    </source>
</evidence>
<dbReference type="NCBIfam" id="NF041205">
    <property type="entry name" value="VdcD"/>
    <property type="match status" value="1"/>
</dbReference>
<dbReference type="Pfam" id="PF26358">
    <property type="entry name" value="EcdD_BsdD_detox"/>
    <property type="match status" value="1"/>
</dbReference>
<name>A0A974BLZ2_SEDHY</name>
<dbReference type="Proteomes" id="UP000611629">
    <property type="component" value="Unassembled WGS sequence"/>
</dbReference>
<keyword evidence="2" id="KW-1185">Reference proteome</keyword>
<proteinExistence type="predicted"/>
<sequence length="68" mass="7788">MKCHRCGSDNVRKMVDSPVGDAWEVYVCEKCCYSWRSTENPVVMEKFKLDDNKIANMGVIPPIPPLKK</sequence>
<evidence type="ECO:0000313" key="2">
    <source>
        <dbReference type="Proteomes" id="UP000611629"/>
    </source>
</evidence>
<comment type="caution">
    <text evidence="1">The sequence shown here is derived from an EMBL/GenBank/DDBJ whole genome shotgun (WGS) entry which is preliminary data.</text>
</comment>
<reference evidence="1" key="1">
    <citation type="submission" date="2020-07" db="EMBL/GenBank/DDBJ databases">
        <title>Genomic analysis of a strain of Sedimentibacter Hydroxybenzoicus DSM7310.</title>
        <authorList>
            <person name="Ma S."/>
        </authorList>
    </citation>
    <scope>NUCLEOTIDE SEQUENCE</scope>
    <source>
        <strain evidence="1">DSM 7310</strain>
    </source>
</reference>
<dbReference type="EMBL" id="JACBNQ010000030">
    <property type="protein sequence ID" value="NYB75840.1"/>
    <property type="molecule type" value="Genomic_DNA"/>
</dbReference>
<gene>
    <name evidence="1" type="ORF">HZF24_16955</name>
</gene>
<dbReference type="SMR" id="A0A974BLZ2"/>
<dbReference type="RefSeq" id="WP_179239559.1">
    <property type="nucleotide sequence ID" value="NZ_JACBNQ010000030.1"/>
</dbReference>
<organism evidence="1 2">
    <name type="scientific">Sedimentibacter hydroxybenzoicus DSM 7310</name>
    <dbReference type="NCBI Taxonomy" id="1123245"/>
    <lineage>
        <taxon>Bacteria</taxon>
        <taxon>Bacillati</taxon>
        <taxon>Bacillota</taxon>
        <taxon>Tissierellia</taxon>
        <taxon>Sedimentibacter</taxon>
    </lineage>
</organism>
<dbReference type="InterPro" id="IPR047707">
    <property type="entry name" value="VdcD-like"/>
</dbReference>
<protein>
    <submittedName>
        <fullName evidence="1">Vanillic acid non-oxidative decarboxylation protein</fullName>
    </submittedName>
</protein>
<accession>A0A974BLZ2</accession>
<dbReference type="AlphaFoldDB" id="A0A974BLZ2"/>